<organism evidence="2 3">
    <name type="scientific">Psylliodes chrysocephalus</name>
    <dbReference type="NCBI Taxonomy" id="3402493"/>
    <lineage>
        <taxon>Eukaryota</taxon>
        <taxon>Metazoa</taxon>
        <taxon>Ecdysozoa</taxon>
        <taxon>Arthropoda</taxon>
        <taxon>Hexapoda</taxon>
        <taxon>Insecta</taxon>
        <taxon>Pterygota</taxon>
        <taxon>Neoptera</taxon>
        <taxon>Endopterygota</taxon>
        <taxon>Coleoptera</taxon>
        <taxon>Polyphaga</taxon>
        <taxon>Cucujiformia</taxon>
        <taxon>Chrysomeloidea</taxon>
        <taxon>Chrysomelidae</taxon>
        <taxon>Galerucinae</taxon>
        <taxon>Alticini</taxon>
        <taxon>Psylliodes</taxon>
    </lineage>
</organism>
<keyword evidence="3" id="KW-1185">Reference proteome</keyword>
<evidence type="ECO:0000313" key="2">
    <source>
        <dbReference type="EMBL" id="CAH1106874.1"/>
    </source>
</evidence>
<protein>
    <submittedName>
        <fullName evidence="2">Uncharacterized protein</fullName>
    </submittedName>
</protein>
<dbReference type="Proteomes" id="UP001153636">
    <property type="component" value="Chromosome 2"/>
</dbReference>
<evidence type="ECO:0000313" key="3">
    <source>
        <dbReference type="Proteomes" id="UP001153636"/>
    </source>
</evidence>
<feature type="compositionally biased region" description="Basic residues" evidence="1">
    <location>
        <begin position="1"/>
        <end position="12"/>
    </location>
</feature>
<feature type="region of interest" description="Disordered" evidence="1">
    <location>
        <begin position="1"/>
        <end position="28"/>
    </location>
</feature>
<dbReference type="AlphaFoldDB" id="A0A9P0CR90"/>
<reference evidence="2" key="1">
    <citation type="submission" date="2022-01" db="EMBL/GenBank/DDBJ databases">
        <authorList>
            <person name="King R."/>
        </authorList>
    </citation>
    <scope>NUCLEOTIDE SEQUENCE</scope>
</reference>
<dbReference type="EMBL" id="OV651814">
    <property type="protein sequence ID" value="CAH1106874.1"/>
    <property type="molecule type" value="Genomic_DNA"/>
</dbReference>
<accession>A0A9P0CR90</accession>
<evidence type="ECO:0000256" key="1">
    <source>
        <dbReference type="SAM" id="MobiDB-lite"/>
    </source>
</evidence>
<proteinExistence type="predicted"/>
<name>A0A9P0CR90_9CUCU</name>
<sequence>MLAKRRFLRKRKQTTEKSSKMLLTGGGPVKKPTPDPVLDFVEDAAPNMDITVTCPFDSSVVFENVVAEAKEFEDPITDPIVPKQQDFKVLSSVSTGRIVEKPKNIFSATEKNLRIQKMHEEYCATRTTEYCATRTADYFSDLINNLDTNSELLSEVKMYRTKCTALIVNVIAPSLLEDLILDIGTEKCSFTIDENTAVDSSKMMSMIIKYLNISWQ</sequence>
<gene>
    <name evidence="2" type="ORF">PSYICH_LOCUS7061</name>
</gene>
<dbReference type="OrthoDB" id="6777991at2759"/>